<keyword evidence="5 8" id="KW-0812">Transmembrane</keyword>
<evidence type="ECO:0000256" key="6">
    <source>
        <dbReference type="ARBA" id="ARBA00022989"/>
    </source>
</evidence>
<feature type="transmembrane region" description="Helical" evidence="8">
    <location>
        <begin position="100"/>
        <end position="122"/>
    </location>
</feature>
<evidence type="ECO:0000256" key="2">
    <source>
        <dbReference type="ARBA" id="ARBA00007362"/>
    </source>
</evidence>
<evidence type="ECO:0000259" key="9">
    <source>
        <dbReference type="Pfam" id="PF00892"/>
    </source>
</evidence>
<dbReference type="PANTHER" id="PTHR22911:SF137">
    <property type="entry name" value="SOLUTE CARRIER FAMILY 35 MEMBER G2-RELATED"/>
    <property type="match status" value="1"/>
</dbReference>
<evidence type="ECO:0000256" key="4">
    <source>
        <dbReference type="ARBA" id="ARBA00022475"/>
    </source>
</evidence>
<comment type="caution">
    <text evidence="10">The sequence shown here is derived from an EMBL/GenBank/DDBJ whole genome shotgun (WGS) entry which is preliminary data.</text>
</comment>
<feature type="transmembrane region" description="Helical" evidence="8">
    <location>
        <begin position="243"/>
        <end position="262"/>
    </location>
</feature>
<dbReference type="SUPFAM" id="SSF103481">
    <property type="entry name" value="Multidrug resistance efflux transporter EmrE"/>
    <property type="match status" value="2"/>
</dbReference>
<protein>
    <submittedName>
        <fullName evidence="10">EamA family transporter RarD</fullName>
    </submittedName>
</protein>
<keyword evidence="3" id="KW-0813">Transport</keyword>
<keyword evidence="7 8" id="KW-0472">Membrane</keyword>
<name>A0ABN2YQV7_9ACTN</name>
<dbReference type="EMBL" id="BAAAQQ010000013">
    <property type="protein sequence ID" value="GAA2131105.1"/>
    <property type="molecule type" value="Genomic_DNA"/>
</dbReference>
<dbReference type="Pfam" id="PF00892">
    <property type="entry name" value="EamA"/>
    <property type="match status" value="2"/>
</dbReference>
<comment type="subcellular location">
    <subcellularLocation>
        <location evidence="1">Cell membrane</location>
        <topology evidence="1">Multi-pass membrane protein</topology>
    </subcellularLocation>
</comment>
<dbReference type="NCBIfam" id="TIGR00688">
    <property type="entry name" value="rarD"/>
    <property type="match status" value="1"/>
</dbReference>
<keyword evidence="4" id="KW-1003">Cell membrane</keyword>
<accession>A0ABN2YQV7</accession>
<sequence length="305" mass="33399">MPESPDPRRGLAFGVAAYVMWGLFPLYFPLMKPAGAVEILGHRVFWSCLTMGLLVVLVQRTRQLREVVRDPRARTLLTIAALLVATNWAVYIWAVNNGRVVEAALGYFINPLVTVLMGIVVLGERLRRLQWLAVLVATLAVVVLTIDYGHPPWVALVLALTFGSYGLTKKIAGVEAIESLTFETAVLAPVAAGFLLVLEWQSRGTFTAEGPHHTLLLMTTGIVTAGPLLCFSAAAVRIQMVTLGLLQYMTPVLQFALGVLWFHEAMPTGRWIGFGLVWVALAMFTVEALGHRRRQLDLAAEATAL</sequence>
<organism evidence="10 11">
    <name type="scientific">Nocardioides bigeumensis</name>
    <dbReference type="NCBI Taxonomy" id="433657"/>
    <lineage>
        <taxon>Bacteria</taxon>
        <taxon>Bacillati</taxon>
        <taxon>Actinomycetota</taxon>
        <taxon>Actinomycetes</taxon>
        <taxon>Propionibacteriales</taxon>
        <taxon>Nocardioidaceae</taxon>
        <taxon>Nocardioides</taxon>
    </lineage>
</organism>
<evidence type="ECO:0000313" key="11">
    <source>
        <dbReference type="Proteomes" id="UP001500575"/>
    </source>
</evidence>
<feature type="transmembrane region" description="Helical" evidence="8">
    <location>
        <begin position="180"/>
        <end position="200"/>
    </location>
</feature>
<reference evidence="10 11" key="1">
    <citation type="journal article" date="2019" name="Int. J. Syst. Evol. Microbiol.">
        <title>The Global Catalogue of Microorganisms (GCM) 10K type strain sequencing project: providing services to taxonomists for standard genome sequencing and annotation.</title>
        <authorList>
            <consortium name="The Broad Institute Genomics Platform"/>
            <consortium name="The Broad Institute Genome Sequencing Center for Infectious Disease"/>
            <person name="Wu L."/>
            <person name="Ma J."/>
        </authorList>
    </citation>
    <scope>NUCLEOTIDE SEQUENCE [LARGE SCALE GENOMIC DNA]</scope>
    <source>
        <strain evidence="10 11">JCM 16021</strain>
    </source>
</reference>
<feature type="transmembrane region" description="Helical" evidence="8">
    <location>
        <begin position="268"/>
        <end position="286"/>
    </location>
</feature>
<comment type="similarity">
    <text evidence="2">Belongs to the EamA transporter family.</text>
</comment>
<feature type="transmembrane region" description="Helical" evidence="8">
    <location>
        <begin position="152"/>
        <end position="168"/>
    </location>
</feature>
<feature type="transmembrane region" description="Helical" evidence="8">
    <location>
        <begin position="129"/>
        <end position="146"/>
    </location>
</feature>
<evidence type="ECO:0000256" key="3">
    <source>
        <dbReference type="ARBA" id="ARBA00022448"/>
    </source>
</evidence>
<dbReference type="InterPro" id="IPR037185">
    <property type="entry name" value="EmrE-like"/>
</dbReference>
<dbReference type="RefSeq" id="WP_344305040.1">
    <property type="nucleotide sequence ID" value="NZ_BAAAQQ010000013.1"/>
</dbReference>
<evidence type="ECO:0000256" key="1">
    <source>
        <dbReference type="ARBA" id="ARBA00004651"/>
    </source>
</evidence>
<evidence type="ECO:0000256" key="8">
    <source>
        <dbReference type="SAM" id="Phobius"/>
    </source>
</evidence>
<evidence type="ECO:0000256" key="7">
    <source>
        <dbReference type="ARBA" id="ARBA00023136"/>
    </source>
</evidence>
<feature type="transmembrane region" description="Helical" evidence="8">
    <location>
        <begin position="215"/>
        <end position="236"/>
    </location>
</feature>
<feature type="transmembrane region" description="Helical" evidence="8">
    <location>
        <begin position="73"/>
        <end position="94"/>
    </location>
</feature>
<proteinExistence type="inferred from homology"/>
<gene>
    <name evidence="10" type="primary">rarD</name>
    <name evidence="10" type="ORF">GCM10009843_34310</name>
</gene>
<dbReference type="InterPro" id="IPR004626">
    <property type="entry name" value="RarD"/>
</dbReference>
<keyword evidence="6 8" id="KW-1133">Transmembrane helix</keyword>
<keyword evidence="11" id="KW-1185">Reference proteome</keyword>
<dbReference type="InterPro" id="IPR000620">
    <property type="entry name" value="EamA_dom"/>
</dbReference>
<dbReference type="PANTHER" id="PTHR22911">
    <property type="entry name" value="ACYL-MALONYL CONDENSING ENZYME-RELATED"/>
    <property type="match status" value="1"/>
</dbReference>
<evidence type="ECO:0000313" key="10">
    <source>
        <dbReference type="EMBL" id="GAA2131105.1"/>
    </source>
</evidence>
<feature type="domain" description="EamA" evidence="9">
    <location>
        <begin position="154"/>
        <end position="284"/>
    </location>
</feature>
<feature type="transmembrane region" description="Helical" evidence="8">
    <location>
        <begin position="12"/>
        <end position="31"/>
    </location>
</feature>
<dbReference type="Proteomes" id="UP001500575">
    <property type="component" value="Unassembled WGS sequence"/>
</dbReference>
<evidence type="ECO:0000256" key="5">
    <source>
        <dbReference type="ARBA" id="ARBA00022692"/>
    </source>
</evidence>
<feature type="domain" description="EamA" evidence="9">
    <location>
        <begin position="9"/>
        <end position="145"/>
    </location>
</feature>
<feature type="transmembrane region" description="Helical" evidence="8">
    <location>
        <begin position="43"/>
        <end position="61"/>
    </location>
</feature>